<proteinExistence type="predicted"/>
<dbReference type="AlphaFoldDB" id="A0A151J8F0"/>
<dbReference type="Proteomes" id="UP000078492">
    <property type="component" value="Unassembled WGS sequence"/>
</dbReference>
<accession>A0A151J8F0</accession>
<name>A0A151J8F0_9HYME</name>
<keyword evidence="2" id="KW-1185">Reference proteome</keyword>
<evidence type="ECO:0000313" key="2">
    <source>
        <dbReference type="Proteomes" id="UP000078492"/>
    </source>
</evidence>
<dbReference type="STRING" id="471704.A0A151J8F0"/>
<dbReference type="EMBL" id="KQ979533">
    <property type="protein sequence ID" value="KYN21133.1"/>
    <property type="molecule type" value="Genomic_DNA"/>
</dbReference>
<dbReference type="PANTHER" id="PTHR33053">
    <property type="entry name" value="PROTEIN, PUTATIVE-RELATED"/>
    <property type="match status" value="1"/>
</dbReference>
<feature type="non-terminal residue" evidence="1">
    <location>
        <position position="1"/>
    </location>
</feature>
<dbReference type="PANTHER" id="PTHR33053:SF24">
    <property type="entry name" value="TRANSPOSASE DOMAIN-CONTAINING PROTEIN"/>
    <property type="match status" value="1"/>
</dbReference>
<gene>
    <name evidence="1" type="ORF">ALC57_06525</name>
</gene>
<evidence type="ECO:0000313" key="1">
    <source>
        <dbReference type="EMBL" id="KYN21133.1"/>
    </source>
</evidence>
<reference evidence="1 2" key="1">
    <citation type="submission" date="2015-09" db="EMBL/GenBank/DDBJ databases">
        <title>Trachymyrmex cornetzi WGS genome.</title>
        <authorList>
            <person name="Nygaard S."/>
            <person name="Hu H."/>
            <person name="Boomsma J."/>
            <person name="Zhang G."/>
        </authorList>
    </citation>
    <scope>NUCLEOTIDE SEQUENCE [LARGE SCALE GENOMIC DNA]</scope>
    <source>
        <strain evidence="1">Tcor2-1</strain>
        <tissue evidence="1">Whole body</tissue>
    </source>
</reference>
<evidence type="ECO:0008006" key="3">
    <source>
        <dbReference type="Google" id="ProtNLM"/>
    </source>
</evidence>
<organism evidence="1 2">
    <name type="scientific">Trachymyrmex cornetzi</name>
    <dbReference type="NCBI Taxonomy" id="471704"/>
    <lineage>
        <taxon>Eukaryota</taxon>
        <taxon>Metazoa</taxon>
        <taxon>Ecdysozoa</taxon>
        <taxon>Arthropoda</taxon>
        <taxon>Hexapoda</taxon>
        <taxon>Insecta</taxon>
        <taxon>Pterygota</taxon>
        <taxon>Neoptera</taxon>
        <taxon>Endopterygota</taxon>
        <taxon>Hymenoptera</taxon>
        <taxon>Apocrita</taxon>
        <taxon>Aculeata</taxon>
        <taxon>Formicoidea</taxon>
        <taxon>Formicidae</taxon>
        <taxon>Myrmicinae</taxon>
        <taxon>Trachymyrmex</taxon>
    </lineage>
</organism>
<protein>
    <recommendedName>
        <fullName evidence="3">Transposase domain-containing protein</fullName>
    </recommendedName>
</protein>
<sequence>NILSKDPRTLLKTPRTLRVKKISSGLYYYFGIESSLNTLVTKQRIKIHANQDIDLTVNIDGLPISKSTNSAFWPILCSLKSLSTLKRKVFLVALFHGHGKPNPHEFLSDFIDECTQLSCNGITIDSIRYNFKVSMLICDTPAKSLVLAIKGHSGYYSCPKCTIAGDMYHNVMCFIETDCTKRTDISFRNEEQPEHHVGSSSFLNLPNFDMINNVPVDYMHALLLGSCKRLLCHNRYGLIFGKPPHKLCARDVQNLSQRLLRLNKYIPCEFSRKTRSIEECKRFKATEFRFFLLYSGPLVLTKILPVSKYHNFLTLSVASLILISPRHATFETTVSYAEELLKCFIRNPDFISHSVRCLIHLGDCVRLFGPLDNTSAFEFENYLQMLKHLIRKHNQPLQQVIRRTYEEQHLFESKSTVQCSTNSMQFLMPHYQGPLINGCTPPQYKKNKTTDYCINITKKADRFVETNDGTLVEYY</sequence>